<protein>
    <submittedName>
        <fullName evidence="7">Cyclic nucleotide-binding domain-containing protein</fullName>
    </submittedName>
</protein>
<dbReference type="GO" id="GO:0005829">
    <property type="term" value="C:cytosol"/>
    <property type="evidence" value="ECO:0007669"/>
    <property type="project" value="TreeGrafter"/>
</dbReference>
<keyword evidence="2" id="KW-0238">DNA-binding</keyword>
<comment type="caution">
    <text evidence="7">The sequence shown here is derived from an EMBL/GenBank/DDBJ whole genome shotgun (WGS) entry which is preliminary data.</text>
</comment>
<evidence type="ECO:0000256" key="3">
    <source>
        <dbReference type="ARBA" id="ARBA00023159"/>
    </source>
</evidence>
<dbReference type="InterPro" id="IPR014710">
    <property type="entry name" value="RmlC-like_jellyroll"/>
</dbReference>
<evidence type="ECO:0000259" key="6">
    <source>
        <dbReference type="PROSITE" id="PS51063"/>
    </source>
</evidence>
<keyword evidence="4" id="KW-0804">Transcription</keyword>
<dbReference type="SUPFAM" id="SSF51206">
    <property type="entry name" value="cAMP-binding domain-like"/>
    <property type="match status" value="1"/>
</dbReference>
<dbReference type="InterPro" id="IPR000595">
    <property type="entry name" value="cNMP-bd_dom"/>
</dbReference>
<evidence type="ECO:0000256" key="4">
    <source>
        <dbReference type="ARBA" id="ARBA00023163"/>
    </source>
</evidence>
<dbReference type="CDD" id="cd00038">
    <property type="entry name" value="CAP_ED"/>
    <property type="match status" value="1"/>
</dbReference>
<feature type="domain" description="HTH crp-type" evidence="6">
    <location>
        <begin position="149"/>
        <end position="220"/>
    </location>
</feature>
<evidence type="ECO:0000313" key="7">
    <source>
        <dbReference type="EMBL" id="NKE03948.1"/>
    </source>
</evidence>
<dbReference type="InterPro" id="IPR018490">
    <property type="entry name" value="cNMP-bd_dom_sf"/>
</dbReference>
<dbReference type="Pfam" id="PF13545">
    <property type="entry name" value="HTH_Crp_2"/>
    <property type="match status" value="1"/>
</dbReference>
<keyword evidence="3" id="KW-0010">Activator</keyword>
<name>A0A846T526_9BACI</name>
<evidence type="ECO:0000256" key="2">
    <source>
        <dbReference type="ARBA" id="ARBA00023125"/>
    </source>
</evidence>
<accession>A0A846T526</accession>
<dbReference type="PROSITE" id="PS51063">
    <property type="entry name" value="HTH_CRP_2"/>
    <property type="match status" value="1"/>
</dbReference>
<dbReference type="PANTHER" id="PTHR24567:SF26">
    <property type="entry name" value="REGULATORY PROTEIN YEIL"/>
    <property type="match status" value="1"/>
</dbReference>
<dbReference type="GO" id="GO:0003700">
    <property type="term" value="F:DNA-binding transcription factor activity"/>
    <property type="evidence" value="ECO:0007669"/>
    <property type="project" value="TreeGrafter"/>
</dbReference>
<dbReference type="AlphaFoldDB" id="A0A846T526"/>
<dbReference type="PROSITE" id="PS50042">
    <property type="entry name" value="CNMP_BINDING_3"/>
    <property type="match status" value="1"/>
</dbReference>
<dbReference type="InterPro" id="IPR036390">
    <property type="entry name" value="WH_DNA-bd_sf"/>
</dbReference>
<evidence type="ECO:0000259" key="5">
    <source>
        <dbReference type="PROSITE" id="PS50042"/>
    </source>
</evidence>
<dbReference type="RefSeq" id="WP_167830483.1">
    <property type="nucleotide sequence ID" value="NZ_JAAVUM010000001.1"/>
</dbReference>
<gene>
    <name evidence="7" type="ORF">GWK17_00420</name>
</gene>
<dbReference type="GO" id="GO:0003677">
    <property type="term" value="F:DNA binding"/>
    <property type="evidence" value="ECO:0007669"/>
    <property type="project" value="UniProtKB-KW"/>
</dbReference>
<dbReference type="InterPro" id="IPR012318">
    <property type="entry name" value="HTH_CRP"/>
</dbReference>
<evidence type="ECO:0000313" key="8">
    <source>
        <dbReference type="Proteomes" id="UP000587942"/>
    </source>
</evidence>
<dbReference type="Pfam" id="PF00027">
    <property type="entry name" value="cNMP_binding"/>
    <property type="match status" value="1"/>
</dbReference>
<dbReference type="Proteomes" id="UP000587942">
    <property type="component" value="Unassembled WGS sequence"/>
</dbReference>
<keyword evidence="1" id="KW-0805">Transcription regulation</keyword>
<evidence type="ECO:0000256" key="1">
    <source>
        <dbReference type="ARBA" id="ARBA00023015"/>
    </source>
</evidence>
<dbReference type="SUPFAM" id="SSF46785">
    <property type="entry name" value="Winged helix' DNA-binding domain"/>
    <property type="match status" value="1"/>
</dbReference>
<dbReference type="EMBL" id="JAAVUM010000001">
    <property type="protein sequence ID" value="NKE03948.1"/>
    <property type="molecule type" value="Genomic_DNA"/>
</dbReference>
<proteinExistence type="predicted"/>
<dbReference type="InterPro" id="IPR050397">
    <property type="entry name" value="Env_Response_Regulators"/>
</dbReference>
<dbReference type="SMART" id="SM00100">
    <property type="entry name" value="cNMP"/>
    <property type="match status" value="1"/>
</dbReference>
<reference evidence="7 8" key="1">
    <citation type="submission" date="2020-03" db="EMBL/GenBank/DDBJ databases">
        <authorList>
            <person name="Sun Q."/>
        </authorList>
    </citation>
    <scope>NUCLEOTIDE SEQUENCE [LARGE SCALE GENOMIC DNA]</scope>
    <source>
        <strain evidence="7 8">KACC 21451</strain>
    </source>
</reference>
<feature type="domain" description="Cyclic nucleotide-binding" evidence="5">
    <location>
        <begin position="15"/>
        <end position="135"/>
    </location>
</feature>
<organism evidence="7 8">
    <name type="scientific">Mesobacillus selenatarsenatis</name>
    <dbReference type="NCBI Taxonomy" id="388741"/>
    <lineage>
        <taxon>Bacteria</taxon>
        <taxon>Bacillati</taxon>
        <taxon>Bacillota</taxon>
        <taxon>Bacilli</taxon>
        <taxon>Bacillales</taxon>
        <taxon>Bacillaceae</taxon>
        <taxon>Mesobacillus</taxon>
    </lineage>
</organism>
<dbReference type="Gene3D" id="2.60.120.10">
    <property type="entry name" value="Jelly Rolls"/>
    <property type="match status" value="1"/>
</dbReference>
<dbReference type="PANTHER" id="PTHR24567">
    <property type="entry name" value="CRP FAMILY TRANSCRIPTIONAL REGULATORY PROTEIN"/>
    <property type="match status" value="1"/>
</dbReference>
<sequence>MKEIQVSETMEEVLRTHNVERLFTNEIIPYLRLFEFEKGEQICSQGEPVEYLYLLVKGKVKIFTTSEEGKTLILSFKTPLEVIGDIEYVQEIDTINTVEAVSPVVMIGVRQSVVRKYLKDHSPFLQFLLEIITRKFYIKSQFMRHNILYPVETRLASYLVSVAYDENEALVNGKVSTSNLTDIANLIGTSYRHLNRIIKDFCMNGLVERDHGAIVIKDLEGLKSLAKEDLYE</sequence>